<dbReference type="GO" id="GO:0006914">
    <property type="term" value="P:autophagy"/>
    <property type="evidence" value="ECO:0007669"/>
    <property type="project" value="TreeGrafter"/>
</dbReference>
<dbReference type="InterPro" id="IPR000547">
    <property type="entry name" value="Clathrin_H-chain/VPS_repeat"/>
</dbReference>
<dbReference type="InterPro" id="IPR001180">
    <property type="entry name" value="CNH_dom"/>
</dbReference>
<feature type="domain" description="CNH" evidence="6">
    <location>
        <begin position="23"/>
        <end position="531"/>
    </location>
</feature>
<comment type="subcellular location">
    <subcellularLocation>
        <location evidence="1">Endomembrane system</location>
        <topology evidence="1">Peripheral membrane protein</topology>
    </subcellularLocation>
</comment>
<feature type="region of interest" description="Disordered" evidence="5">
    <location>
        <begin position="704"/>
        <end position="834"/>
    </location>
</feature>
<dbReference type="Proteomes" id="UP000245942">
    <property type="component" value="Unassembled WGS sequence"/>
</dbReference>
<evidence type="ECO:0000313" key="8">
    <source>
        <dbReference type="Proteomes" id="UP000245942"/>
    </source>
</evidence>
<feature type="repeat" description="CHCR" evidence="4">
    <location>
        <begin position="1026"/>
        <end position="1200"/>
    </location>
</feature>
<dbReference type="GO" id="GO:0000329">
    <property type="term" value="C:fungal-type vacuole membrane"/>
    <property type="evidence" value="ECO:0007669"/>
    <property type="project" value="TreeGrafter"/>
</dbReference>
<dbReference type="PROSITE" id="PS50236">
    <property type="entry name" value="CHCR"/>
    <property type="match status" value="1"/>
</dbReference>
<dbReference type="GO" id="GO:0006886">
    <property type="term" value="P:intracellular protein transport"/>
    <property type="evidence" value="ECO:0007669"/>
    <property type="project" value="UniProtKB-UniRule"/>
</dbReference>
<organism evidence="7 8">
    <name type="scientific">Pseudomicrostroma glucosiphilum</name>
    <dbReference type="NCBI Taxonomy" id="1684307"/>
    <lineage>
        <taxon>Eukaryota</taxon>
        <taxon>Fungi</taxon>
        <taxon>Dikarya</taxon>
        <taxon>Basidiomycota</taxon>
        <taxon>Ustilaginomycotina</taxon>
        <taxon>Exobasidiomycetes</taxon>
        <taxon>Microstromatales</taxon>
        <taxon>Microstromatales incertae sedis</taxon>
        <taxon>Pseudomicrostroma</taxon>
    </lineage>
</organism>
<name>A0A316UCM6_9BASI</name>
<evidence type="ECO:0000256" key="4">
    <source>
        <dbReference type="PROSITE-ProRule" id="PRU01006"/>
    </source>
</evidence>
<dbReference type="PANTHER" id="PTHR12894:SF49">
    <property type="entry name" value="VAM6_VPS39-LIKE PROTEIN"/>
    <property type="match status" value="1"/>
</dbReference>
<evidence type="ECO:0000256" key="3">
    <source>
        <dbReference type="ARBA" id="ARBA00038201"/>
    </source>
</evidence>
<dbReference type="OrthoDB" id="5325112at2759"/>
<feature type="region of interest" description="Disordered" evidence="5">
    <location>
        <begin position="155"/>
        <end position="203"/>
    </location>
</feature>
<dbReference type="Pfam" id="PF10366">
    <property type="entry name" value="Vps39_1"/>
    <property type="match status" value="1"/>
</dbReference>
<feature type="compositionally biased region" description="Low complexity" evidence="5">
    <location>
        <begin position="792"/>
        <end position="801"/>
    </location>
</feature>
<dbReference type="Pfam" id="PF10367">
    <property type="entry name" value="zf-Vps39_C"/>
    <property type="match status" value="1"/>
</dbReference>
<dbReference type="EMBL" id="KZ819327">
    <property type="protein sequence ID" value="PWN20785.1"/>
    <property type="molecule type" value="Genomic_DNA"/>
</dbReference>
<dbReference type="GO" id="GO:0034058">
    <property type="term" value="P:endosomal vesicle fusion"/>
    <property type="evidence" value="ECO:0007669"/>
    <property type="project" value="TreeGrafter"/>
</dbReference>
<reference evidence="7 8" key="1">
    <citation type="journal article" date="2018" name="Mol. Biol. Evol.">
        <title>Broad Genomic Sampling Reveals a Smut Pathogenic Ancestry of the Fungal Clade Ustilaginomycotina.</title>
        <authorList>
            <person name="Kijpornyongpan T."/>
            <person name="Mondo S.J."/>
            <person name="Barry K."/>
            <person name="Sandor L."/>
            <person name="Lee J."/>
            <person name="Lipzen A."/>
            <person name="Pangilinan J."/>
            <person name="LaButti K."/>
            <person name="Hainaut M."/>
            <person name="Henrissat B."/>
            <person name="Grigoriev I.V."/>
            <person name="Spatafora J.W."/>
            <person name="Aime M.C."/>
        </authorList>
    </citation>
    <scope>NUCLEOTIDE SEQUENCE [LARGE SCALE GENOMIC DNA]</scope>
    <source>
        <strain evidence="7 8">MCA 4718</strain>
    </source>
</reference>
<evidence type="ECO:0000256" key="1">
    <source>
        <dbReference type="ARBA" id="ARBA00004184"/>
    </source>
</evidence>
<evidence type="ECO:0000256" key="2">
    <source>
        <dbReference type="ARBA" id="ARBA00023136"/>
    </source>
</evidence>
<evidence type="ECO:0000313" key="7">
    <source>
        <dbReference type="EMBL" id="PWN20785.1"/>
    </source>
</evidence>
<dbReference type="PANTHER" id="PTHR12894">
    <property type="entry name" value="CNH DOMAIN CONTAINING"/>
    <property type="match status" value="1"/>
</dbReference>
<gene>
    <name evidence="7" type="ORF">BCV69DRAFT_312728</name>
</gene>
<keyword evidence="2" id="KW-0472">Membrane</keyword>
<proteinExistence type="inferred from homology"/>
<dbReference type="GeneID" id="37016696"/>
<dbReference type="GO" id="GO:0012505">
    <property type="term" value="C:endomembrane system"/>
    <property type="evidence" value="ECO:0007669"/>
    <property type="project" value="UniProtKB-SubCell"/>
</dbReference>
<keyword evidence="8" id="KW-1185">Reference proteome</keyword>
<evidence type="ECO:0000256" key="5">
    <source>
        <dbReference type="SAM" id="MobiDB-lite"/>
    </source>
</evidence>
<dbReference type="InterPro" id="IPR019453">
    <property type="entry name" value="VPS39/TGFA1_Znf"/>
</dbReference>
<protein>
    <recommendedName>
        <fullName evidence="6">CNH domain-containing protein</fullName>
    </recommendedName>
</protein>
<dbReference type="InterPro" id="IPR019452">
    <property type="entry name" value="VPS39/TGF_beta_rcpt-assoc_1"/>
</dbReference>
<dbReference type="STRING" id="1684307.A0A316UCM6"/>
<sequence>MSAANSSDPFAVDCVLDGSQAAKDRVSSLAVHGEKLYVGHPSGSLSVFRLPVNASSSSFSETDAAASSSSSTAPSALGKATLVSTHPHFHPQGKQILSLRIVPSLSLIISFSPDGTLHFNSLATLEPDKVPTPIKAVAAKSVVAFEVQTSVCEWPAAEDGSSGDKSPEAKGEGSSRTPQKRIPEPGMTFPRSMNRASSSRTRPLSMFGRQDSFRQQQQAAPEVKLRLLTTLLVSLRRKLLVLRWLDGQPYDWKELSLLHTPRSFAFAPPSPAPTTSLDSSVAPTPSTSNTVFISYGTPSEFGLLDIPPAHLSPAAKLHETSSPPSAKRDFLKDGQEWKKLRELNIPEYAAEYFGDASSNDPAGNGSHGRSESESGNMRAGSGQGEASSSAKAVSTAASSAAAAGGLFGGLGGYIGLGARTKAPILRAVPTSAATKPMSASDNEGEIVVVRDNTAVFLSFTTGNPTRRRGIEWPVAVEDAALLPSQHIFAALPPPSNQSKATIQIRSASTLEVVQTFSVPPEQAPTSSTASSFTVSALVSPPLQSSSSSSTSASLFVVLTPSSANESARVYKLTARTWQARLREMIRLRKWEEAVELVRNDSGEGDTDTKDWELKKRLLPPLLALLSLDRFLAGCAASNSGAAKKQMMQSANAAFESAVDLWIELDLNPTKVLSIFPERIAGQGLSRPRSDWVAIWGEGLTKEGFSLEQGGSGSDDWLRSTSGGLPNAKGAAATSQALATPRDRSKLTSLFGKPSVPASTAGDDSVATAATPALSSSPASTVGSRDTMRDRASASTKATAKTGSQISDKQPASAATRKPAPTSAIQGSEPGGGSATETVAEAVIDLSLVENEALLSRPSLEALGRFLADRRRIFKPILETHPGVSPSPDSAMLELPSIPLASMSLPDLTALARVVDTALFKTFLETKPSLVGPLCRIENWCEVNEVEELLKAKGKHSELISLYGGKDMHDRALGLLKKFSEEEDDEEEKVGPTIRYLQGLGPEHIKVILETSKWVLKQDPKRGMEIFTADTGKVSTFPRLQVVNLLWDFDRDLCAVYLEHIIDNVGEGDPELHEKLGIIYLDRVKAERDGNKGEDKLESMAAYQKLLQFLSESHQYRPERILRRLPIDSLWEVRAVLLGRMGQHKGALSIYVERIGGEEGEAKAEEYCTKVYERRGSTAQDDDEGSSSSAEEARGIFLLLLKLYLRPAEPTKGETDATRQHDLSPALRLLSRHPSSLELGAVLSLLPPLVPISAISTFLFKGLQASHRSHSHNRVIASISKEYSLQVDERLAGLKSRRVKVTQGRTCGVCGKRLGVSVLAVSNTGEAMHYGCKQ</sequence>
<dbReference type="InterPro" id="IPR032914">
    <property type="entry name" value="Vam6/VPS39/TRAP1"/>
</dbReference>
<dbReference type="PROSITE" id="PS50219">
    <property type="entry name" value="CNH"/>
    <property type="match status" value="1"/>
</dbReference>
<dbReference type="RefSeq" id="XP_025347945.1">
    <property type="nucleotide sequence ID" value="XM_025494962.1"/>
</dbReference>
<accession>A0A316UCM6</accession>
<comment type="similarity">
    <text evidence="3">Belongs to the VAM6/VPS39 family.</text>
</comment>
<feature type="region of interest" description="Disordered" evidence="5">
    <location>
        <begin position="354"/>
        <end position="387"/>
    </location>
</feature>
<evidence type="ECO:0000259" key="6">
    <source>
        <dbReference type="PROSITE" id="PS50219"/>
    </source>
</evidence>
<feature type="compositionally biased region" description="Low complexity" evidence="5">
    <location>
        <begin position="764"/>
        <end position="781"/>
    </location>
</feature>